<dbReference type="EMBL" id="JAENRR010000033">
    <property type="protein sequence ID" value="MBK3518403.1"/>
    <property type="molecule type" value="Genomic_DNA"/>
</dbReference>
<dbReference type="InterPro" id="IPR025857">
    <property type="entry name" value="MacB_PCD"/>
</dbReference>
<evidence type="ECO:0000256" key="6">
    <source>
        <dbReference type="SAM" id="Phobius"/>
    </source>
</evidence>
<reference evidence="9 10" key="1">
    <citation type="submission" date="2021-01" db="EMBL/GenBank/DDBJ databases">
        <title>Carboxyliciviraga sp.nov., isolated from coastal sediments.</title>
        <authorList>
            <person name="Lu D."/>
            <person name="Zhang T."/>
        </authorList>
    </citation>
    <scope>NUCLEOTIDE SEQUENCE [LARGE SCALE GENOMIC DNA]</scope>
    <source>
        <strain evidence="9 10">N1Y132</strain>
    </source>
</reference>
<evidence type="ECO:0000256" key="3">
    <source>
        <dbReference type="ARBA" id="ARBA00022692"/>
    </source>
</evidence>
<dbReference type="InterPro" id="IPR003838">
    <property type="entry name" value="ABC3_permease_C"/>
</dbReference>
<sequence length="805" mass="91061">MMLNHHIKVAIRSIRKQGIYALLNVLGLSVGLVLGLFVILLVRHELSYDSSFSDNERIYRIATKGVLGNNNINSATTPLPLAEVLLNMEEVEEVVRFIPGANNVVKYKELRYNEDGFLFGDSSFFSLFDVNMLEGKSSYDLRESRNVVITQTIAKKYFGEEHPIGKNIEREGLIYNVVGVCENLPAASHFDFGFVASLSTVDEILLQKNDSAYVEEWKSDWLSLKCYTYLKLEKNKDVSSFISEMNDQKDKLLRPEIAKVMEFEQSTDKFELSFIEQPLREIHFSSHLGEELSSNSNPIYIKLFVFVAIFVLLTTCVNFMNLTTAKLRVKYKEVGYRQLVGASRSQLIMQFLVEALVYALGATFIGMVLLEILLPFFNGFFELNLEFNFFRGWIDFFGILLVLLTVGLLAGSFPAFFFSGRKPEKLISGDYKIGKPGFLIRGILVTSQFAVAMFLVVVATAMWWQISFVKESDPGFDSNNVIVVERGHAVRNDLSAFKEETKKIAGIKYVSACNSLPGDDYFQGTFRIIEGVENQVMMLPINYVDEDYFKVMGITLKAGRFLSNELGDSLGINLNVAAVKELKLSKPLDKKIEVFGNNDWALNTVGVIKDFHYESYFTEIKPLALILLPEKKRFEYVLIKHEEGVKVDLEEVKVLWDKYSDGAPFVYTSLDQRIDKLYEEDVRIAKIMSVFAMLSLFIALLGVVALVAFIIEYKSGTFAVKNIIGAPRQSIIRQVFSMYSIYVIAGVMLASVPAYWAIQAWGNSYAYFEFVGMSAFFLWALTLVALSFVATFIQTFRGSGLRSVA</sequence>
<comment type="subcellular location">
    <subcellularLocation>
        <location evidence="1">Cell membrane</location>
        <topology evidence="1">Multi-pass membrane protein</topology>
    </subcellularLocation>
</comment>
<evidence type="ECO:0000259" key="7">
    <source>
        <dbReference type="Pfam" id="PF02687"/>
    </source>
</evidence>
<evidence type="ECO:0000256" key="5">
    <source>
        <dbReference type="ARBA" id="ARBA00023136"/>
    </source>
</evidence>
<feature type="domain" description="ABC3 transporter permease C-terminal" evidence="7">
    <location>
        <begin position="306"/>
        <end position="420"/>
    </location>
</feature>
<evidence type="ECO:0000313" key="9">
    <source>
        <dbReference type="EMBL" id="MBK3518403.1"/>
    </source>
</evidence>
<comment type="caution">
    <text evidence="9">The sequence shown here is derived from an EMBL/GenBank/DDBJ whole genome shotgun (WGS) entry which is preliminary data.</text>
</comment>
<dbReference type="RefSeq" id="WP_200465631.1">
    <property type="nucleotide sequence ID" value="NZ_JAENRR010000033.1"/>
</dbReference>
<feature type="transmembrane region" description="Helical" evidence="6">
    <location>
        <begin position="351"/>
        <end position="376"/>
    </location>
</feature>
<keyword evidence="4 6" id="KW-1133">Transmembrane helix</keyword>
<dbReference type="Pfam" id="PF12704">
    <property type="entry name" value="MacB_PCD"/>
    <property type="match status" value="1"/>
</dbReference>
<feature type="transmembrane region" description="Helical" evidence="6">
    <location>
        <begin position="299"/>
        <end position="322"/>
    </location>
</feature>
<evidence type="ECO:0000259" key="8">
    <source>
        <dbReference type="Pfam" id="PF12704"/>
    </source>
</evidence>
<dbReference type="Pfam" id="PF02687">
    <property type="entry name" value="FtsX"/>
    <property type="match status" value="1"/>
</dbReference>
<evidence type="ECO:0000313" key="10">
    <source>
        <dbReference type="Proteomes" id="UP000605676"/>
    </source>
</evidence>
<feature type="transmembrane region" description="Helical" evidence="6">
    <location>
        <begin position="770"/>
        <end position="793"/>
    </location>
</feature>
<protein>
    <submittedName>
        <fullName evidence="9">ABC transporter permease</fullName>
    </submittedName>
</protein>
<evidence type="ECO:0000256" key="1">
    <source>
        <dbReference type="ARBA" id="ARBA00004651"/>
    </source>
</evidence>
<feature type="domain" description="MacB-like periplasmic core" evidence="8">
    <location>
        <begin position="22"/>
        <end position="246"/>
    </location>
</feature>
<dbReference type="Proteomes" id="UP000605676">
    <property type="component" value="Unassembled WGS sequence"/>
</dbReference>
<feature type="transmembrane region" description="Helical" evidence="6">
    <location>
        <begin position="396"/>
        <end position="418"/>
    </location>
</feature>
<evidence type="ECO:0000256" key="2">
    <source>
        <dbReference type="ARBA" id="ARBA00022475"/>
    </source>
</evidence>
<dbReference type="PANTHER" id="PTHR30572:SF18">
    <property type="entry name" value="ABC-TYPE MACROLIDE FAMILY EXPORT SYSTEM PERMEASE COMPONENT 2"/>
    <property type="match status" value="1"/>
</dbReference>
<dbReference type="InterPro" id="IPR050250">
    <property type="entry name" value="Macrolide_Exporter_MacB"/>
</dbReference>
<feature type="transmembrane region" description="Helical" evidence="6">
    <location>
        <begin position="687"/>
        <end position="711"/>
    </location>
</feature>
<feature type="transmembrane region" description="Helical" evidence="6">
    <location>
        <begin position="21"/>
        <end position="42"/>
    </location>
</feature>
<evidence type="ECO:0000256" key="4">
    <source>
        <dbReference type="ARBA" id="ARBA00022989"/>
    </source>
</evidence>
<feature type="transmembrane region" description="Helical" evidence="6">
    <location>
        <begin position="736"/>
        <end position="758"/>
    </location>
</feature>
<organism evidence="9 10">
    <name type="scientific">Carboxylicivirga marina</name>
    <dbReference type="NCBI Taxonomy" id="2800988"/>
    <lineage>
        <taxon>Bacteria</taxon>
        <taxon>Pseudomonadati</taxon>
        <taxon>Bacteroidota</taxon>
        <taxon>Bacteroidia</taxon>
        <taxon>Marinilabiliales</taxon>
        <taxon>Marinilabiliaceae</taxon>
        <taxon>Carboxylicivirga</taxon>
    </lineage>
</organism>
<keyword evidence="10" id="KW-1185">Reference proteome</keyword>
<name>A0ABS1HL50_9BACT</name>
<dbReference type="PANTHER" id="PTHR30572">
    <property type="entry name" value="MEMBRANE COMPONENT OF TRANSPORTER-RELATED"/>
    <property type="match status" value="1"/>
</dbReference>
<keyword evidence="5 6" id="KW-0472">Membrane</keyword>
<gene>
    <name evidence="9" type="ORF">JIV24_13750</name>
</gene>
<keyword evidence="2" id="KW-1003">Cell membrane</keyword>
<accession>A0ABS1HL50</accession>
<keyword evidence="3 6" id="KW-0812">Transmembrane</keyword>
<proteinExistence type="predicted"/>
<feature type="transmembrane region" description="Helical" evidence="6">
    <location>
        <begin position="438"/>
        <end position="464"/>
    </location>
</feature>